<comment type="caution">
    <text evidence="3">The sequence shown here is derived from an EMBL/GenBank/DDBJ whole genome shotgun (WGS) entry which is preliminary data.</text>
</comment>
<feature type="domain" description="SET" evidence="2">
    <location>
        <begin position="394"/>
        <end position="575"/>
    </location>
</feature>
<dbReference type="CDD" id="cd20071">
    <property type="entry name" value="SET_SMYD"/>
    <property type="match status" value="1"/>
</dbReference>
<feature type="compositionally biased region" description="Low complexity" evidence="1">
    <location>
        <begin position="682"/>
        <end position="697"/>
    </location>
</feature>
<dbReference type="KEGG" id="ssck:SPSK_01488"/>
<dbReference type="InterPro" id="IPR046341">
    <property type="entry name" value="SET_dom_sf"/>
</dbReference>
<dbReference type="Pfam" id="PF00856">
    <property type="entry name" value="SET"/>
    <property type="match status" value="1"/>
</dbReference>
<evidence type="ECO:0000313" key="4">
    <source>
        <dbReference type="Proteomes" id="UP000033710"/>
    </source>
</evidence>
<dbReference type="PROSITE" id="PS50280">
    <property type="entry name" value="SET"/>
    <property type="match status" value="1"/>
</dbReference>
<dbReference type="EMBL" id="AXCR01000005">
    <property type="protein sequence ID" value="KJR87244.1"/>
    <property type="molecule type" value="Genomic_DNA"/>
</dbReference>
<gene>
    <name evidence="3" type="ORF">SPSK_01488</name>
</gene>
<evidence type="ECO:0000259" key="2">
    <source>
        <dbReference type="PROSITE" id="PS50280"/>
    </source>
</evidence>
<dbReference type="OrthoDB" id="1028014at2759"/>
<dbReference type="PANTHER" id="PTHR47643:SF2">
    <property type="entry name" value="TPR DOMAIN PROTEIN (AFU_ORTHOLOGUE AFUA_5G12710)"/>
    <property type="match status" value="1"/>
</dbReference>
<dbReference type="InterPro" id="IPR001214">
    <property type="entry name" value="SET_dom"/>
</dbReference>
<evidence type="ECO:0000313" key="3">
    <source>
        <dbReference type="EMBL" id="KJR87244.1"/>
    </source>
</evidence>
<evidence type="ECO:0000256" key="1">
    <source>
        <dbReference type="SAM" id="MobiDB-lite"/>
    </source>
</evidence>
<reference evidence="3 4" key="2">
    <citation type="journal article" date="2015" name="Eukaryot. Cell">
        <title>Asexual propagation of a virulent clone complex in a human and feline outbreak of sporotrichosis.</title>
        <authorList>
            <person name="Teixeira Mde M."/>
            <person name="Rodrigues A.M."/>
            <person name="Tsui C.K."/>
            <person name="de Almeida L.G."/>
            <person name="Van Diepeningen A.D."/>
            <person name="van den Ende B.G."/>
            <person name="Fernandes G.F."/>
            <person name="Kano R."/>
            <person name="Hamelin R.C."/>
            <person name="Lopes-Bezerra L.M."/>
            <person name="Vasconcelos A.T."/>
            <person name="de Hoog S."/>
            <person name="de Camargo Z.P."/>
            <person name="Felipe M.S."/>
        </authorList>
    </citation>
    <scope>NUCLEOTIDE SEQUENCE [LARGE SCALE GENOMIC DNA]</scope>
    <source>
        <strain evidence="3 4">1099-18</strain>
    </source>
</reference>
<organism evidence="3 4">
    <name type="scientific">Sporothrix schenckii 1099-18</name>
    <dbReference type="NCBI Taxonomy" id="1397361"/>
    <lineage>
        <taxon>Eukaryota</taxon>
        <taxon>Fungi</taxon>
        <taxon>Dikarya</taxon>
        <taxon>Ascomycota</taxon>
        <taxon>Pezizomycotina</taxon>
        <taxon>Sordariomycetes</taxon>
        <taxon>Sordariomycetidae</taxon>
        <taxon>Ophiostomatales</taxon>
        <taxon>Ophiostomataceae</taxon>
        <taxon>Sporothrix</taxon>
    </lineage>
</organism>
<accession>A0A0F2MDS9</accession>
<dbReference type="SUPFAM" id="SSF82199">
    <property type="entry name" value="SET domain"/>
    <property type="match status" value="1"/>
</dbReference>
<dbReference type="AlphaFoldDB" id="A0A0F2MDS9"/>
<dbReference type="Gene3D" id="2.170.270.10">
    <property type="entry name" value="SET domain"/>
    <property type="match status" value="1"/>
</dbReference>
<dbReference type="RefSeq" id="XP_016589920.1">
    <property type="nucleotide sequence ID" value="XM_016728400.1"/>
</dbReference>
<dbReference type="Proteomes" id="UP000033710">
    <property type="component" value="Unassembled WGS sequence"/>
</dbReference>
<dbReference type="GeneID" id="27663677"/>
<reference evidence="3 4" key="1">
    <citation type="journal article" date="2014" name="BMC Genomics">
        <title>Comparative genomics of the major fungal agents of human and animal Sporotrichosis: Sporothrix schenckii and Sporothrix brasiliensis.</title>
        <authorList>
            <person name="Teixeira M.M."/>
            <person name="de Almeida L.G."/>
            <person name="Kubitschek-Barreira P."/>
            <person name="Alves F.L."/>
            <person name="Kioshima E.S."/>
            <person name="Abadio A.K."/>
            <person name="Fernandes L."/>
            <person name="Derengowski L.S."/>
            <person name="Ferreira K.S."/>
            <person name="Souza R.C."/>
            <person name="Ruiz J.C."/>
            <person name="de Andrade N.C."/>
            <person name="Paes H.C."/>
            <person name="Nicola A.M."/>
            <person name="Albuquerque P."/>
            <person name="Gerber A.L."/>
            <person name="Martins V.P."/>
            <person name="Peconick L.D."/>
            <person name="Neto A.V."/>
            <person name="Chaucanez C.B."/>
            <person name="Silva P.A."/>
            <person name="Cunha O.L."/>
            <person name="de Oliveira F.F."/>
            <person name="dos Santos T.C."/>
            <person name="Barros A.L."/>
            <person name="Soares M.A."/>
            <person name="de Oliveira L.M."/>
            <person name="Marini M.M."/>
            <person name="Villalobos-Duno H."/>
            <person name="Cunha M.M."/>
            <person name="de Hoog S."/>
            <person name="da Silveira J.F."/>
            <person name="Henrissat B."/>
            <person name="Nino-Vega G.A."/>
            <person name="Cisalpino P.S."/>
            <person name="Mora-Montes H.M."/>
            <person name="Almeida S.R."/>
            <person name="Stajich J.E."/>
            <person name="Lopes-Bezerra L.M."/>
            <person name="Vasconcelos A.T."/>
            <person name="Felipe M.S."/>
        </authorList>
    </citation>
    <scope>NUCLEOTIDE SEQUENCE [LARGE SCALE GENOMIC DNA]</scope>
    <source>
        <strain evidence="3 4">1099-18</strain>
    </source>
</reference>
<dbReference type="Gene3D" id="1.25.40.10">
    <property type="entry name" value="Tetratricopeptide repeat domain"/>
    <property type="match status" value="1"/>
</dbReference>
<dbReference type="SUPFAM" id="SSF48452">
    <property type="entry name" value="TPR-like"/>
    <property type="match status" value="1"/>
</dbReference>
<dbReference type="VEuPathDB" id="FungiDB:SPSK_01488"/>
<sequence>MAVDAVAPLPPMQQLQLHNGSHFTTGDVGDVGNVGDSASSLVGQLPPKRHSRKTLVKRHNAHLKTMPDPATGDNEARPVKQVILSEAYPASYKSIRELDVMPLAALRIETHHRGRMVVVQAATAAYRGVGSVSVVVDAAGDADKLAVYNHSDTSLLSNLPAGCVVAVKEPYYKRNEVGPSAADFMICVDHPSDVVLLRFDDPLVPAALQLPADSRAALDKTSHEWRAAGDMAFLQRDLPTAAFCYTEAVAAAKDTDAQDTGGTASTFTAGVYAKRAGVNLLLGRYDGARDDALASCTGHAATDWRAYYTAARAAYGLCHYETSRAYFAKALDAQASVSSTVDAALQRESDRCLARLREETEGTDEAYDFPAMYASLSLQTNPVQVHLDRGSFLRKTAVRRSAFHGNGLFATEDMAAGDIVFVEKAAFMPSQYLEPARASAALYATMVRHMCDNPLVAAEVLQPLYGGDLVRSGREGTLVDGVPVVDVFLAETIRVRNCFSAPLATLDDTRPEPGRGRGPGHGPSHRLLAKGVWKHASYLNHSCVPNTMRAFLGDVLISRATRPIRAGDELFHQYVPVKADVRARQAELQAGWGFVCACPLCRVDAATDATDAARAGHAHRRSLLQAVEKLANKHPPQRFPPDAAVRAMERLAKQMVVSYDADEAAATAAATASGGGDGGGDDVTFGPGRPGQPGQPRLGLVYPTMWLLRAHRCRRRHAKVLQYAAQTLRCFGYGVPSPSAHDDGSHMYSQPGMPLHTVHVVSALAMGGEAHRALGHDSEADAFGAAARLGFRMVTGFSEDVSVINEDDEGAQA</sequence>
<feature type="region of interest" description="Disordered" evidence="1">
    <location>
        <begin position="670"/>
        <end position="697"/>
    </location>
</feature>
<dbReference type="SMART" id="SM00317">
    <property type="entry name" value="SET"/>
    <property type="match status" value="1"/>
</dbReference>
<dbReference type="InterPro" id="IPR011990">
    <property type="entry name" value="TPR-like_helical_dom_sf"/>
</dbReference>
<name>A0A0F2MDS9_SPOSC</name>
<proteinExistence type="predicted"/>
<dbReference type="InterPro" id="IPR053209">
    <property type="entry name" value="Gramillin-biosynth_MTr"/>
</dbReference>
<protein>
    <recommendedName>
        <fullName evidence="2">SET domain-containing protein</fullName>
    </recommendedName>
</protein>
<dbReference type="PANTHER" id="PTHR47643">
    <property type="entry name" value="TPR DOMAIN PROTEIN (AFU_ORTHOLOGUE AFUA_5G12710)"/>
    <property type="match status" value="1"/>
</dbReference>